<accession>S9W4F0</accession>
<dbReference type="Proteomes" id="UP000015464">
    <property type="component" value="Unassembled WGS sequence"/>
</dbReference>
<name>S9W4F0_SCHCR</name>
<reference evidence="2 3" key="1">
    <citation type="journal article" date="2011" name="Science">
        <title>Comparative functional genomics of the fission yeasts.</title>
        <authorList>
            <person name="Rhind N."/>
            <person name="Chen Z."/>
            <person name="Yassour M."/>
            <person name="Thompson D.A."/>
            <person name="Haas B.J."/>
            <person name="Habib N."/>
            <person name="Wapinski I."/>
            <person name="Roy S."/>
            <person name="Lin M.F."/>
            <person name="Heiman D.I."/>
            <person name="Young S.K."/>
            <person name="Furuya K."/>
            <person name="Guo Y."/>
            <person name="Pidoux A."/>
            <person name="Chen H.M."/>
            <person name="Robbertse B."/>
            <person name="Goldberg J.M."/>
            <person name="Aoki K."/>
            <person name="Bayne E.H."/>
            <person name="Berlin A.M."/>
            <person name="Desjardins C.A."/>
            <person name="Dobbs E."/>
            <person name="Dukaj L."/>
            <person name="Fan L."/>
            <person name="FitzGerald M.G."/>
            <person name="French C."/>
            <person name="Gujja S."/>
            <person name="Hansen K."/>
            <person name="Keifenheim D."/>
            <person name="Levin J.Z."/>
            <person name="Mosher R.A."/>
            <person name="Mueller C.A."/>
            <person name="Pfiffner J."/>
            <person name="Priest M."/>
            <person name="Russ C."/>
            <person name="Smialowska A."/>
            <person name="Swoboda P."/>
            <person name="Sykes S.M."/>
            <person name="Vaughn M."/>
            <person name="Vengrova S."/>
            <person name="Yoder R."/>
            <person name="Zeng Q."/>
            <person name="Allshire R."/>
            <person name="Baulcombe D."/>
            <person name="Birren B.W."/>
            <person name="Brown W."/>
            <person name="Ekwall K."/>
            <person name="Kellis M."/>
            <person name="Leatherwood J."/>
            <person name="Levin H."/>
            <person name="Margalit H."/>
            <person name="Martienssen R."/>
            <person name="Nieduszynski C.A."/>
            <person name="Spatafora J.W."/>
            <person name="Friedman N."/>
            <person name="Dalgaard J.Z."/>
            <person name="Baumann P."/>
            <person name="Niki H."/>
            <person name="Regev A."/>
            <person name="Nusbaum C."/>
        </authorList>
    </citation>
    <scope>NUCLEOTIDE SEQUENCE [LARGE SCALE GENOMIC DNA]</scope>
    <source>
        <strain evidence="3">OY26 / ATCC MYA-4695 / CBS 11777 / NBRC 106824 / NRRL Y48691</strain>
    </source>
</reference>
<dbReference type="GeneID" id="25039387"/>
<proteinExistence type="predicted"/>
<keyword evidence="1" id="KW-0472">Membrane</keyword>
<keyword evidence="1" id="KW-1133">Transmembrane helix</keyword>
<dbReference type="EMBL" id="KE546988">
    <property type="protein sequence ID" value="EPY53389.1"/>
    <property type="molecule type" value="Genomic_DNA"/>
</dbReference>
<dbReference type="HOGENOM" id="CLU_2706264_0_0_1"/>
<keyword evidence="3" id="KW-1185">Reference proteome</keyword>
<sequence length="73" mass="8485">MLCSLLKNLTCLNLIFFKSSHVDNFYIDFSPMPFLFIVLNTIHPVSLFFKRTVEKSNVLLKWNGTKIVIIHPS</sequence>
<organism evidence="2 3">
    <name type="scientific">Schizosaccharomyces cryophilus (strain OY26 / ATCC MYA-4695 / CBS 11777 / NBRC 106824 / NRRL Y48691)</name>
    <name type="common">Fission yeast</name>
    <dbReference type="NCBI Taxonomy" id="653667"/>
    <lineage>
        <taxon>Eukaryota</taxon>
        <taxon>Fungi</taxon>
        <taxon>Dikarya</taxon>
        <taxon>Ascomycota</taxon>
        <taxon>Taphrinomycotina</taxon>
        <taxon>Schizosaccharomycetes</taxon>
        <taxon>Schizosaccharomycetales</taxon>
        <taxon>Schizosaccharomycetaceae</taxon>
        <taxon>Schizosaccharomyces</taxon>
    </lineage>
</organism>
<feature type="transmembrane region" description="Helical" evidence="1">
    <location>
        <begin position="29"/>
        <end position="49"/>
    </location>
</feature>
<keyword evidence="1" id="KW-0812">Transmembrane</keyword>
<evidence type="ECO:0000313" key="3">
    <source>
        <dbReference type="Proteomes" id="UP000015464"/>
    </source>
</evidence>
<protein>
    <submittedName>
        <fullName evidence="2">Uncharacterized protein</fullName>
    </submittedName>
</protein>
<gene>
    <name evidence="2" type="ORF">SPOG_05531</name>
</gene>
<dbReference type="AlphaFoldDB" id="S9W4F0"/>
<evidence type="ECO:0000256" key="1">
    <source>
        <dbReference type="SAM" id="Phobius"/>
    </source>
</evidence>
<evidence type="ECO:0000313" key="2">
    <source>
        <dbReference type="EMBL" id="EPY53389.1"/>
    </source>
</evidence>
<dbReference type="RefSeq" id="XP_013022103.1">
    <property type="nucleotide sequence ID" value="XM_013166649.1"/>
</dbReference>